<dbReference type="CDD" id="cd08422">
    <property type="entry name" value="PBP2_CrgA_like"/>
    <property type="match status" value="1"/>
</dbReference>
<dbReference type="Gene3D" id="1.10.10.10">
    <property type="entry name" value="Winged helix-like DNA-binding domain superfamily/Winged helix DNA-binding domain"/>
    <property type="match status" value="1"/>
</dbReference>
<dbReference type="AlphaFoldDB" id="A0A0F6SE97"/>
<dbReference type="Pfam" id="PF03466">
    <property type="entry name" value="LysR_substrate"/>
    <property type="match status" value="1"/>
</dbReference>
<dbReference type="Proteomes" id="UP000034883">
    <property type="component" value="Chromosome"/>
</dbReference>
<dbReference type="SUPFAM" id="SSF46785">
    <property type="entry name" value="Winged helix' DNA-binding domain"/>
    <property type="match status" value="1"/>
</dbReference>
<accession>A0A0F6SE97</accession>
<keyword evidence="2" id="KW-0805">Transcription regulation</keyword>
<dbReference type="InterPro" id="IPR005119">
    <property type="entry name" value="LysR_subst-bd"/>
</dbReference>
<sequence length="316" mass="33887">MRTTRAADPNAVVAFVEVVERQSFRGAARALGVPKSTLSQRVAALEEHLGARLLVRTTRSVQLTDIGASYHREVAPAIAALRAAESLVGSLQAHPSGRLRMTAPFELGQDVLGPLIATYTQRYPEVTVEVDLLDRQVSLIEEGFDLAIRVGPLADSSLVARRLGEPQHIALFASPEYLRRAGTPAHPRELARHRCLVMHGARTATSWVFRGERKARSVAIAPHLAVNSFHVLRTLAIAGAGIARMPSPYANAAVASGELVEVLAGYAAPPVQVFAVYPSARGISPALRAMLDVLEAGYDAAALGALSARPARRRKR</sequence>
<keyword evidence="3" id="KW-0238">DNA-binding</keyword>
<dbReference type="OrthoDB" id="5416547at2"/>
<dbReference type="STRING" id="927083.DB32_001963"/>
<dbReference type="RefSeq" id="WP_075097491.1">
    <property type="nucleotide sequence ID" value="NZ_CP011125.1"/>
</dbReference>
<organism evidence="6 7">
    <name type="scientific">Sandaracinus amylolyticus</name>
    <dbReference type="NCBI Taxonomy" id="927083"/>
    <lineage>
        <taxon>Bacteria</taxon>
        <taxon>Pseudomonadati</taxon>
        <taxon>Myxococcota</taxon>
        <taxon>Polyangia</taxon>
        <taxon>Polyangiales</taxon>
        <taxon>Sandaracinaceae</taxon>
        <taxon>Sandaracinus</taxon>
    </lineage>
</organism>
<dbReference type="FunFam" id="1.10.10.10:FF:000001">
    <property type="entry name" value="LysR family transcriptional regulator"/>
    <property type="match status" value="1"/>
</dbReference>
<comment type="similarity">
    <text evidence="1">Belongs to the LysR transcriptional regulatory family.</text>
</comment>
<keyword evidence="7" id="KW-1185">Reference proteome</keyword>
<keyword evidence="4" id="KW-0804">Transcription</keyword>
<dbReference type="SUPFAM" id="SSF53850">
    <property type="entry name" value="Periplasmic binding protein-like II"/>
    <property type="match status" value="1"/>
</dbReference>
<dbReference type="PANTHER" id="PTHR30537:SF68">
    <property type="entry name" value="TRANSCRIPTIONAL REGULATOR-RELATED"/>
    <property type="match status" value="1"/>
</dbReference>
<evidence type="ECO:0000313" key="6">
    <source>
        <dbReference type="EMBL" id="AKF04814.1"/>
    </source>
</evidence>
<proteinExistence type="inferred from homology"/>
<feature type="domain" description="HTH lysR-type" evidence="5">
    <location>
        <begin position="8"/>
        <end position="64"/>
    </location>
</feature>
<evidence type="ECO:0000256" key="1">
    <source>
        <dbReference type="ARBA" id="ARBA00009437"/>
    </source>
</evidence>
<dbReference type="PANTHER" id="PTHR30537">
    <property type="entry name" value="HTH-TYPE TRANSCRIPTIONAL REGULATOR"/>
    <property type="match status" value="1"/>
</dbReference>
<dbReference type="GO" id="GO:0043565">
    <property type="term" value="F:sequence-specific DNA binding"/>
    <property type="evidence" value="ECO:0007669"/>
    <property type="project" value="TreeGrafter"/>
</dbReference>
<dbReference type="Gene3D" id="3.40.190.290">
    <property type="match status" value="1"/>
</dbReference>
<protein>
    <submittedName>
        <fullName evidence="6">Transcriptional regulator, LysR family protein</fullName>
    </submittedName>
</protein>
<evidence type="ECO:0000259" key="5">
    <source>
        <dbReference type="PROSITE" id="PS50931"/>
    </source>
</evidence>
<evidence type="ECO:0000256" key="4">
    <source>
        <dbReference type="ARBA" id="ARBA00023163"/>
    </source>
</evidence>
<evidence type="ECO:0000256" key="2">
    <source>
        <dbReference type="ARBA" id="ARBA00023015"/>
    </source>
</evidence>
<evidence type="ECO:0000256" key="3">
    <source>
        <dbReference type="ARBA" id="ARBA00023125"/>
    </source>
</evidence>
<dbReference type="GO" id="GO:0003700">
    <property type="term" value="F:DNA-binding transcription factor activity"/>
    <property type="evidence" value="ECO:0007669"/>
    <property type="project" value="InterPro"/>
</dbReference>
<dbReference type="FunFam" id="3.40.190.290:FF:000001">
    <property type="entry name" value="Transcriptional regulator, LysR family"/>
    <property type="match status" value="1"/>
</dbReference>
<gene>
    <name evidence="6" type="ORF">DB32_001963</name>
</gene>
<reference evidence="6 7" key="1">
    <citation type="submission" date="2015-03" db="EMBL/GenBank/DDBJ databases">
        <title>Genome assembly of Sandaracinus amylolyticus DSM 53668.</title>
        <authorList>
            <person name="Sharma G."/>
            <person name="Subramanian S."/>
        </authorList>
    </citation>
    <scope>NUCLEOTIDE SEQUENCE [LARGE SCALE GENOMIC DNA]</scope>
    <source>
        <strain evidence="6 7">DSM 53668</strain>
    </source>
</reference>
<dbReference type="EMBL" id="CP011125">
    <property type="protein sequence ID" value="AKF04814.1"/>
    <property type="molecule type" value="Genomic_DNA"/>
</dbReference>
<dbReference type="InterPro" id="IPR058163">
    <property type="entry name" value="LysR-type_TF_proteobact-type"/>
</dbReference>
<dbReference type="InterPro" id="IPR000847">
    <property type="entry name" value="LysR_HTH_N"/>
</dbReference>
<dbReference type="InterPro" id="IPR036390">
    <property type="entry name" value="WH_DNA-bd_sf"/>
</dbReference>
<evidence type="ECO:0000313" key="7">
    <source>
        <dbReference type="Proteomes" id="UP000034883"/>
    </source>
</evidence>
<dbReference type="PROSITE" id="PS50931">
    <property type="entry name" value="HTH_LYSR"/>
    <property type="match status" value="1"/>
</dbReference>
<dbReference type="GO" id="GO:0006351">
    <property type="term" value="P:DNA-templated transcription"/>
    <property type="evidence" value="ECO:0007669"/>
    <property type="project" value="TreeGrafter"/>
</dbReference>
<name>A0A0F6SE97_9BACT</name>
<dbReference type="InterPro" id="IPR036388">
    <property type="entry name" value="WH-like_DNA-bd_sf"/>
</dbReference>
<dbReference type="KEGG" id="samy:DB32_001963"/>
<dbReference type="Pfam" id="PF00126">
    <property type="entry name" value="HTH_1"/>
    <property type="match status" value="1"/>
</dbReference>